<protein>
    <submittedName>
        <fullName evidence="2">Uncharacterized protein</fullName>
    </submittedName>
</protein>
<dbReference type="AlphaFoldDB" id="A0A803PXR8"/>
<keyword evidence="3" id="KW-1185">Reference proteome</keyword>
<dbReference type="EnsemblPlants" id="evm.model.06.284">
    <property type="protein sequence ID" value="cds.evm.model.06.284"/>
    <property type="gene ID" value="evm.TU.06.284"/>
</dbReference>
<evidence type="ECO:0000256" key="1">
    <source>
        <dbReference type="SAM" id="MobiDB-lite"/>
    </source>
</evidence>
<reference evidence="2" key="1">
    <citation type="submission" date="2018-11" db="EMBL/GenBank/DDBJ databases">
        <authorList>
            <person name="Grassa J C."/>
        </authorList>
    </citation>
    <scope>NUCLEOTIDE SEQUENCE [LARGE SCALE GENOMIC DNA]</scope>
</reference>
<sequence>MVVPTVISHDLDDILFIGVPAPLQFLVTSEPNLLFNQYGSAKINPYYLGFDLQCLKAFLVLFLTSSFLSLFRKHLSKSFPPHLELDCFNLKVSSCMFIRVLNRSPTVRIRSQFGHHHSVDDLSLNMQDHLAFGCPRSSYSRSYPPGGQENSSENSKKAIGRRF</sequence>
<proteinExistence type="predicted"/>
<dbReference type="EMBL" id="UZAU01000557">
    <property type="status" value="NOT_ANNOTATED_CDS"/>
    <property type="molecule type" value="Genomic_DNA"/>
</dbReference>
<reference evidence="2" key="2">
    <citation type="submission" date="2021-03" db="UniProtKB">
        <authorList>
            <consortium name="EnsemblPlants"/>
        </authorList>
    </citation>
    <scope>IDENTIFICATION</scope>
</reference>
<dbReference type="Proteomes" id="UP000596661">
    <property type="component" value="Chromosome 6"/>
</dbReference>
<feature type="region of interest" description="Disordered" evidence="1">
    <location>
        <begin position="139"/>
        <end position="163"/>
    </location>
</feature>
<name>A0A803PXR8_CANSA</name>
<dbReference type="Gramene" id="evm.model.06.284">
    <property type="protein sequence ID" value="cds.evm.model.06.284"/>
    <property type="gene ID" value="evm.TU.06.284"/>
</dbReference>
<evidence type="ECO:0000313" key="2">
    <source>
        <dbReference type="EnsemblPlants" id="cds.evm.model.06.284"/>
    </source>
</evidence>
<organism evidence="2 3">
    <name type="scientific">Cannabis sativa</name>
    <name type="common">Hemp</name>
    <name type="synonym">Marijuana</name>
    <dbReference type="NCBI Taxonomy" id="3483"/>
    <lineage>
        <taxon>Eukaryota</taxon>
        <taxon>Viridiplantae</taxon>
        <taxon>Streptophyta</taxon>
        <taxon>Embryophyta</taxon>
        <taxon>Tracheophyta</taxon>
        <taxon>Spermatophyta</taxon>
        <taxon>Magnoliopsida</taxon>
        <taxon>eudicotyledons</taxon>
        <taxon>Gunneridae</taxon>
        <taxon>Pentapetalae</taxon>
        <taxon>rosids</taxon>
        <taxon>fabids</taxon>
        <taxon>Rosales</taxon>
        <taxon>Cannabaceae</taxon>
        <taxon>Cannabis</taxon>
    </lineage>
</organism>
<accession>A0A803PXR8</accession>
<evidence type="ECO:0000313" key="3">
    <source>
        <dbReference type="Proteomes" id="UP000596661"/>
    </source>
</evidence>